<sequence>MTVMSKKIFFILILSAFSAISLALNIFLVFKIGEITTIRQENQVNTKVLAFRDMFSEKVLLASKDIDFDTRLELENSVRSLNDTEIFEQWKRFVDSETKEQATYEAKNLLSLLIVKTSQ</sequence>
<accession>A0A1G2JBU5</accession>
<evidence type="ECO:0008006" key="3">
    <source>
        <dbReference type="Google" id="ProtNLM"/>
    </source>
</evidence>
<proteinExistence type="predicted"/>
<evidence type="ECO:0000313" key="1">
    <source>
        <dbReference type="EMBL" id="OGZ83900.1"/>
    </source>
</evidence>
<name>A0A1G2JBU5_9BACT</name>
<dbReference type="AlphaFoldDB" id="A0A1G2JBU5"/>
<dbReference type="Proteomes" id="UP000177751">
    <property type="component" value="Unassembled WGS sequence"/>
</dbReference>
<organism evidence="1 2">
    <name type="scientific">Candidatus Staskawiczbacteria bacterium RIFOXYC1_FULL_38_18</name>
    <dbReference type="NCBI Taxonomy" id="1802229"/>
    <lineage>
        <taxon>Bacteria</taxon>
        <taxon>Candidatus Staskawicziibacteriota</taxon>
    </lineage>
</organism>
<protein>
    <recommendedName>
        <fullName evidence="3">Chemotaxis methyl-accepting receptor HlyB-like 4HB MCP domain-containing protein</fullName>
    </recommendedName>
</protein>
<evidence type="ECO:0000313" key="2">
    <source>
        <dbReference type="Proteomes" id="UP000177751"/>
    </source>
</evidence>
<dbReference type="EMBL" id="MHPP01000027">
    <property type="protein sequence ID" value="OGZ83900.1"/>
    <property type="molecule type" value="Genomic_DNA"/>
</dbReference>
<gene>
    <name evidence="1" type="ORF">A2401_03860</name>
</gene>
<comment type="caution">
    <text evidence="1">The sequence shown here is derived from an EMBL/GenBank/DDBJ whole genome shotgun (WGS) entry which is preliminary data.</text>
</comment>
<reference evidence="1 2" key="1">
    <citation type="journal article" date="2016" name="Nat. Commun.">
        <title>Thousands of microbial genomes shed light on interconnected biogeochemical processes in an aquifer system.</title>
        <authorList>
            <person name="Anantharaman K."/>
            <person name="Brown C.T."/>
            <person name="Hug L.A."/>
            <person name="Sharon I."/>
            <person name="Castelle C.J."/>
            <person name="Probst A.J."/>
            <person name="Thomas B.C."/>
            <person name="Singh A."/>
            <person name="Wilkins M.J."/>
            <person name="Karaoz U."/>
            <person name="Brodie E.L."/>
            <person name="Williams K.H."/>
            <person name="Hubbard S.S."/>
            <person name="Banfield J.F."/>
        </authorList>
    </citation>
    <scope>NUCLEOTIDE SEQUENCE [LARGE SCALE GENOMIC DNA]</scope>
</reference>